<dbReference type="Proteomes" id="UP001220022">
    <property type="component" value="Unassembled WGS sequence"/>
</dbReference>
<sequence>MISEVAYGARPNSAPRKATPRTRALGAYGRLAAWRSMAGLGGAPADASAQEVEDHARRSTWFHFEADADWFHNEIGDDYGIAALPPDGRRIAVLAATDTD</sequence>
<proteinExistence type="predicted"/>
<evidence type="ECO:0000313" key="3">
    <source>
        <dbReference type="Proteomes" id="UP001220022"/>
    </source>
</evidence>
<name>A0ABT5Z8Q2_9ACTN</name>
<dbReference type="InterPro" id="IPR045756">
    <property type="entry name" value="DUF6183"/>
</dbReference>
<reference evidence="2 3" key="1">
    <citation type="submission" date="2023-03" db="EMBL/GenBank/DDBJ databases">
        <title>Draft genome sequence of type strain Streptomyces ferralitis JCM 14344.</title>
        <authorList>
            <person name="Klaysubun C."/>
            <person name="Duangmal K."/>
        </authorList>
    </citation>
    <scope>NUCLEOTIDE SEQUENCE [LARGE SCALE GENOMIC DNA]</scope>
    <source>
        <strain evidence="2 3">JCM 14344</strain>
    </source>
</reference>
<evidence type="ECO:0000256" key="1">
    <source>
        <dbReference type="SAM" id="MobiDB-lite"/>
    </source>
</evidence>
<dbReference type="Pfam" id="PF19681">
    <property type="entry name" value="DUF6183"/>
    <property type="match status" value="1"/>
</dbReference>
<gene>
    <name evidence="2" type="ORF">P2L57_32165</name>
</gene>
<feature type="region of interest" description="Disordered" evidence="1">
    <location>
        <begin position="1"/>
        <end position="21"/>
    </location>
</feature>
<protein>
    <submittedName>
        <fullName evidence="2">DUF6183 family protein</fullName>
    </submittedName>
</protein>
<keyword evidence="3" id="KW-1185">Reference proteome</keyword>
<organism evidence="2 3">
    <name type="scientific">Streptantibioticus ferralitis</name>
    <dbReference type="NCBI Taxonomy" id="236510"/>
    <lineage>
        <taxon>Bacteria</taxon>
        <taxon>Bacillati</taxon>
        <taxon>Actinomycetota</taxon>
        <taxon>Actinomycetes</taxon>
        <taxon>Kitasatosporales</taxon>
        <taxon>Streptomycetaceae</taxon>
        <taxon>Streptantibioticus</taxon>
    </lineage>
</organism>
<comment type="caution">
    <text evidence="2">The sequence shown here is derived from an EMBL/GenBank/DDBJ whole genome shotgun (WGS) entry which is preliminary data.</text>
</comment>
<accession>A0ABT5Z8Q2</accession>
<dbReference type="EMBL" id="JARHTQ010000031">
    <property type="protein sequence ID" value="MDF2260208.1"/>
    <property type="molecule type" value="Genomic_DNA"/>
</dbReference>
<evidence type="ECO:0000313" key="2">
    <source>
        <dbReference type="EMBL" id="MDF2260208.1"/>
    </source>
</evidence>
<dbReference type="RefSeq" id="WP_275820586.1">
    <property type="nucleotide sequence ID" value="NZ_BAAANM010000036.1"/>
</dbReference>